<gene>
    <name evidence="6" type="ORF">E3T48_07520</name>
</gene>
<feature type="domain" description="Plastocyanin-like" evidence="5">
    <location>
        <begin position="82"/>
        <end position="190"/>
    </location>
</feature>
<dbReference type="Proteomes" id="UP000298313">
    <property type="component" value="Unassembled WGS sequence"/>
</dbReference>
<evidence type="ECO:0000259" key="5">
    <source>
        <dbReference type="Pfam" id="PF07732"/>
    </source>
</evidence>
<reference evidence="6 7" key="1">
    <citation type="submission" date="2019-03" db="EMBL/GenBank/DDBJ databases">
        <title>Genomics of glacier-inhabiting Cryobacterium strains.</title>
        <authorList>
            <person name="Liu Q."/>
            <person name="Xin Y.-H."/>
        </authorList>
    </citation>
    <scope>NUCLEOTIDE SEQUENCE [LARGE SCALE GENOMIC DNA]</scope>
    <source>
        <strain evidence="6 7">Hh4</strain>
    </source>
</reference>
<dbReference type="Pfam" id="PF07731">
    <property type="entry name" value="Cu-oxidase_2"/>
    <property type="match status" value="1"/>
</dbReference>
<proteinExistence type="predicted"/>
<dbReference type="InterPro" id="IPR045087">
    <property type="entry name" value="Cu-oxidase_fam"/>
</dbReference>
<dbReference type="PROSITE" id="PS00080">
    <property type="entry name" value="MULTICOPPER_OXIDASE2"/>
    <property type="match status" value="1"/>
</dbReference>
<dbReference type="InterPro" id="IPR008972">
    <property type="entry name" value="Cupredoxin"/>
</dbReference>
<comment type="caution">
    <text evidence="6">The sequence shown here is derived from an EMBL/GenBank/DDBJ whole genome shotgun (WGS) entry which is preliminary data.</text>
</comment>
<dbReference type="AlphaFoldDB" id="A0A4R9B8R5"/>
<organism evidence="6 7">
    <name type="scientific">Cryobacterium fucosi</name>
    <dbReference type="NCBI Taxonomy" id="1259157"/>
    <lineage>
        <taxon>Bacteria</taxon>
        <taxon>Bacillati</taxon>
        <taxon>Actinomycetota</taxon>
        <taxon>Actinomycetes</taxon>
        <taxon>Micrococcales</taxon>
        <taxon>Microbacteriaceae</taxon>
        <taxon>Cryobacterium</taxon>
    </lineage>
</organism>
<dbReference type="Pfam" id="PF07732">
    <property type="entry name" value="Cu-oxidase_3"/>
    <property type="match status" value="1"/>
</dbReference>
<dbReference type="InterPro" id="IPR001117">
    <property type="entry name" value="Cu-oxidase_2nd"/>
</dbReference>
<sequence>MEPISRRTAVTLGGLGLAGTAIGGAGLLWTAQPGFTPFGEPVARSAFRAKSGEPLRQPTEQRSRDGVLEVTLDASPGRMRIGGRNATTLGYNGGLPGPTLRVRAGDRLAVTLRNGLTDPTNLHTHGLHVSPEGNSDNPFVVVEPGDSFDYEFRLPADHPPGLYWYHPHHHGVAAGQVFGGLYGAIVVDDPLPIPVTRERVLVISDLTLDSAGNLTRSTVAERMHGREGELVLVNGQLKPSVDIRSGERERWRIVNACASRYLRLRLDGQELHLLGLDSGRFAKPEKVDEVMLAPGNRADLLVTASEGSTALRAVPYDRGSDGMMGGGRGSSLAEVTLATVTVEGADAGAGDTADSLPAIPRQATPVDLRGATVTARREFVFEMGMGGMMGGGGMGFTINGREFDGGRVDTTVQGGSVEEWTLTNASQMDHPVHLHVWPMQVVERVGRAVDSVLWQDVVNVPARSAVRVRVAFTGFTGKTVYHCHILDHEDNGMMGVIDARAAN</sequence>
<feature type="domain" description="Plastocyanin-like" evidence="4">
    <location>
        <begin position="394"/>
        <end position="498"/>
    </location>
</feature>
<keyword evidence="2" id="KW-0560">Oxidoreductase</keyword>
<feature type="domain" description="Plastocyanin-like" evidence="3">
    <location>
        <begin position="199"/>
        <end position="306"/>
    </location>
</feature>
<evidence type="ECO:0000313" key="7">
    <source>
        <dbReference type="Proteomes" id="UP000298313"/>
    </source>
</evidence>
<dbReference type="PANTHER" id="PTHR11709">
    <property type="entry name" value="MULTI-COPPER OXIDASE"/>
    <property type="match status" value="1"/>
</dbReference>
<evidence type="ECO:0000313" key="6">
    <source>
        <dbReference type="EMBL" id="TFD78277.1"/>
    </source>
</evidence>
<dbReference type="Gene3D" id="2.60.40.420">
    <property type="entry name" value="Cupredoxins - blue copper proteins"/>
    <property type="match status" value="3"/>
</dbReference>
<dbReference type="GO" id="GO:0005507">
    <property type="term" value="F:copper ion binding"/>
    <property type="evidence" value="ECO:0007669"/>
    <property type="project" value="InterPro"/>
</dbReference>
<dbReference type="GO" id="GO:0016491">
    <property type="term" value="F:oxidoreductase activity"/>
    <property type="evidence" value="ECO:0007669"/>
    <property type="project" value="UniProtKB-KW"/>
</dbReference>
<dbReference type="CDD" id="cd13853">
    <property type="entry name" value="CuRO_1_Tth-MCO_like"/>
    <property type="match status" value="1"/>
</dbReference>
<dbReference type="PANTHER" id="PTHR11709:SF2">
    <property type="entry name" value="MULTICOPPER OXIDASE LPR1"/>
    <property type="match status" value="1"/>
</dbReference>
<dbReference type="CDD" id="cd13881">
    <property type="entry name" value="CuRO_2_McoC_like"/>
    <property type="match status" value="1"/>
</dbReference>
<dbReference type="InterPro" id="IPR011706">
    <property type="entry name" value="Cu-oxidase_C"/>
</dbReference>
<evidence type="ECO:0000256" key="2">
    <source>
        <dbReference type="ARBA" id="ARBA00023002"/>
    </source>
</evidence>
<name>A0A4R9B8R5_9MICO</name>
<dbReference type="SUPFAM" id="SSF49503">
    <property type="entry name" value="Cupredoxins"/>
    <property type="match status" value="3"/>
</dbReference>
<evidence type="ECO:0000256" key="1">
    <source>
        <dbReference type="ARBA" id="ARBA00022723"/>
    </source>
</evidence>
<evidence type="ECO:0000259" key="4">
    <source>
        <dbReference type="Pfam" id="PF07731"/>
    </source>
</evidence>
<keyword evidence="7" id="KW-1185">Reference proteome</keyword>
<dbReference type="RefSeq" id="WP_134523359.1">
    <property type="nucleotide sequence ID" value="NZ_SOHH01000061.1"/>
</dbReference>
<dbReference type="Pfam" id="PF00394">
    <property type="entry name" value="Cu-oxidase"/>
    <property type="match status" value="1"/>
</dbReference>
<dbReference type="OrthoDB" id="345021at2"/>
<dbReference type="CDD" id="cd13900">
    <property type="entry name" value="CuRO_3_Tth-MCO_like"/>
    <property type="match status" value="1"/>
</dbReference>
<dbReference type="InterPro" id="IPR002355">
    <property type="entry name" value="Cu_oxidase_Cu_BS"/>
</dbReference>
<accession>A0A4R9B8R5</accession>
<keyword evidence="1" id="KW-0479">Metal-binding</keyword>
<protein>
    <submittedName>
        <fullName evidence="6">Multicopper oxidase family protein</fullName>
    </submittedName>
</protein>
<evidence type="ECO:0000259" key="3">
    <source>
        <dbReference type="Pfam" id="PF00394"/>
    </source>
</evidence>
<dbReference type="EMBL" id="SOHH01000061">
    <property type="protein sequence ID" value="TFD78277.1"/>
    <property type="molecule type" value="Genomic_DNA"/>
</dbReference>
<dbReference type="InterPro" id="IPR011707">
    <property type="entry name" value="Cu-oxidase-like_N"/>
</dbReference>